<comment type="caution">
    <text evidence="2">The sequence shown here is derived from an EMBL/GenBank/DDBJ whole genome shotgun (WGS) entry which is preliminary data.</text>
</comment>
<evidence type="ECO:0000256" key="1">
    <source>
        <dbReference type="SAM" id="MobiDB-lite"/>
    </source>
</evidence>
<name>A0A9J6EFN6_RHIMP</name>
<feature type="compositionally biased region" description="Pro residues" evidence="1">
    <location>
        <begin position="132"/>
        <end position="141"/>
    </location>
</feature>
<evidence type="ECO:0000313" key="3">
    <source>
        <dbReference type="Proteomes" id="UP000821866"/>
    </source>
</evidence>
<keyword evidence="3" id="KW-1185">Reference proteome</keyword>
<protein>
    <submittedName>
        <fullName evidence="2">Uncharacterized protein</fullName>
    </submittedName>
</protein>
<feature type="region of interest" description="Disordered" evidence="1">
    <location>
        <begin position="100"/>
        <end position="141"/>
    </location>
</feature>
<accession>A0A9J6EFN6</accession>
<proteinExistence type="predicted"/>
<dbReference type="EMBL" id="JABSTU010000004">
    <property type="protein sequence ID" value="KAH8033182.1"/>
    <property type="molecule type" value="Genomic_DNA"/>
</dbReference>
<gene>
    <name evidence="2" type="ORF">HPB51_008067</name>
</gene>
<reference evidence="2" key="1">
    <citation type="journal article" date="2020" name="Cell">
        <title>Large-Scale Comparative Analyses of Tick Genomes Elucidate Their Genetic Diversity and Vector Capacities.</title>
        <authorList>
            <consortium name="Tick Genome and Microbiome Consortium (TIGMIC)"/>
            <person name="Jia N."/>
            <person name="Wang J."/>
            <person name="Shi W."/>
            <person name="Du L."/>
            <person name="Sun Y."/>
            <person name="Zhan W."/>
            <person name="Jiang J.F."/>
            <person name="Wang Q."/>
            <person name="Zhang B."/>
            <person name="Ji P."/>
            <person name="Bell-Sakyi L."/>
            <person name="Cui X.M."/>
            <person name="Yuan T.T."/>
            <person name="Jiang B.G."/>
            <person name="Yang W.F."/>
            <person name="Lam T.T."/>
            <person name="Chang Q.C."/>
            <person name="Ding S.J."/>
            <person name="Wang X.J."/>
            <person name="Zhu J.G."/>
            <person name="Ruan X.D."/>
            <person name="Zhao L."/>
            <person name="Wei J.T."/>
            <person name="Ye R.Z."/>
            <person name="Que T.C."/>
            <person name="Du C.H."/>
            <person name="Zhou Y.H."/>
            <person name="Cheng J.X."/>
            <person name="Dai P.F."/>
            <person name="Guo W.B."/>
            <person name="Han X.H."/>
            <person name="Huang E.J."/>
            <person name="Li L.F."/>
            <person name="Wei W."/>
            <person name="Gao Y.C."/>
            <person name="Liu J.Z."/>
            <person name="Shao H.Z."/>
            <person name="Wang X."/>
            <person name="Wang C.C."/>
            <person name="Yang T.C."/>
            <person name="Huo Q.B."/>
            <person name="Li W."/>
            <person name="Chen H.Y."/>
            <person name="Chen S.E."/>
            <person name="Zhou L.G."/>
            <person name="Ni X.B."/>
            <person name="Tian J.H."/>
            <person name="Sheng Y."/>
            <person name="Liu T."/>
            <person name="Pan Y.S."/>
            <person name="Xia L.Y."/>
            <person name="Li J."/>
            <person name="Zhao F."/>
            <person name="Cao W.C."/>
        </authorList>
    </citation>
    <scope>NUCLEOTIDE SEQUENCE</scope>
    <source>
        <strain evidence="2">Rmic-2018</strain>
    </source>
</reference>
<dbReference type="Proteomes" id="UP000821866">
    <property type="component" value="Chromosome 2"/>
</dbReference>
<sequence>MHRPASRHQVHPATLLVFNGSRSMSRSTHIQVAATTSDNQSSLRDLIRKIVREDLLKFRTPVTDTPMESFAEVVHEKIRPAFSTADPTHDQRPMSYAAALHRPPPVAPSCHQPSAAVPWSAPQEQTPRRPAVLPPYEIPPY</sequence>
<evidence type="ECO:0000313" key="2">
    <source>
        <dbReference type="EMBL" id="KAH8033182.1"/>
    </source>
</evidence>
<dbReference type="AlphaFoldDB" id="A0A9J6EFN6"/>
<reference evidence="2" key="2">
    <citation type="submission" date="2021-09" db="EMBL/GenBank/DDBJ databases">
        <authorList>
            <person name="Jia N."/>
            <person name="Wang J."/>
            <person name="Shi W."/>
            <person name="Du L."/>
            <person name="Sun Y."/>
            <person name="Zhan W."/>
            <person name="Jiang J."/>
            <person name="Wang Q."/>
            <person name="Zhang B."/>
            <person name="Ji P."/>
            <person name="Sakyi L.B."/>
            <person name="Cui X."/>
            <person name="Yuan T."/>
            <person name="Jiang B."/>
            <person name="Yang W."/>
            <person name="Lam T.T.-Y."/>
            <person name="Chang Q."/>
            <person name="Ding S."/>
            <person name="Wang X."/>
            <person name="Zhu J."/>
            <person name="Ruan X."/>
            <person name="Zhao L."/>
            <person name="Wei J."/>
            <person name="Que T."/>
            <person name="Du C."/>
            <person name="Cheng J."/>
            <person name="Dai P."/>
            <person name="Han X."/>
            <person name="Huang E."/>
            <person name="Gao Y."/>
            <person name="Liu J."/>
            <person name="Shao H."/>
            <person name="Ye R."/>
            <person name="Li L."/>
            <person name="Wei W."/>
            <person name="Wang X."/>
            <person name="Wang C."/>
            <person name="Huo Q."/>
            <person name="Li W."/>
            <person name="Guo W."/>
            <person name="Chen H."/>
            <person name="Chen S."/>
            <person name="Zhou L."/>
            <person name="Zhou L."/>
            <person name="Ni X."/>
            <person name="Tian J."/>
            <person name="Zhou Y."/>
            <person name="Sheng Y."/>
            <person name="Liu T."/>
            <person name="Pan Y."/>
            <person name="Xia L."/>
            <person name="Li J."/>
            <person name="Zhao F."/>
            <person name="Cao W."/>
        </authorList>
    </citation>
    <scope>NUCLEOTIDE SEQUENCE</scope>
    <source>
        <strain evidence="2">Rmic-2018</strain>
        <tissue evidence="2">Larvae</tissue>
    </source>
</reference>
<organism evidence="2 3">
    <name type="scientific">Rhipicephalus microplus</name>
    <name type="common">Cattle tick</name>
    <name type="synonym">Boophilus microplus</name>
    <dbReference type="NCBI Taxonomy" id="6941"/>
    <lineage>
        <taxon>Eukaryota</taxon>
        <taxon>Metazoa</taxon>
        <taxon>Ecdysozoa</taxon>
        <taxon>Arthropoda</taxon>
        <taxon>Chelicerata</taxon>
        <taxon>Arachnida</taxon>
        <taxon>Acari</taxon>
        <taxon>Parasitiformes</taxon>
        <taxon>Ixodida</taxon>
        <taxon>Ixodoidea</taxon>
        <taxon>Ixodidae</taxon>
        <taxon>Rhipicephalinae</taxon>
        <taxon>Rhipicephalus</taxon>
        <taxon>Boophilus</taxon>
    </lineage>
</organism>